<dbReference type="GO" id="GO:0016301">
    <property type="term" value="F:kinase activity"/>
    <property type="evidence" value="ECO:0007669"/>
    <property type="project" value="UniProtKB-KW"/>
</dbReference>
<dbReference type="PANTHER" id="PTHR24056">
    <property type="entry name" value="CELL DIVISION PROTEIN KINASE"/>
    <property type="match status" value="1"/>
</dbReference>
<keyword evidence="8" id="KW-1185">Reference proteome</keyword>
<dbReference type="PROSITE" id="PS00107">
    <property type="entry name" value="PROTEIN_KINASE_ATP"/>
    <property type="match status" value="1"/>
</dbReference>
<dbReference type="PROSITE" id="PS50011">
    <property type="entry name" value="PROTEIN_KINASE_DOM"/>
    <property type="match status" value="1"/>
</dbReference>
<keyword evidence="5" id="KW-0472">Membrane</keyword>
<accession>A0ABV6KKC3</accession>
<feature type="compositionally biased region" description="Basic residues" evidence="4">
    <location>
        <begin position="284"/>
        <end position="294"/>
    </location>
</feature>
<keyword evidence="2 3" id="KW-0067">ATP-binding</keyword>
<name>A0ABV6KKC3_9BACI</name>
<evidence type="ECO:0000256" key="3">
    <source>
        <dbReference type="PROSITE-ProRule" id="PRU10141"/>
    </source>
</evidence>
<keyword evidence="7" id="KW-0418">Kinase</keyword>
<feature type="domain" description="Protein kinase" evidence="6">
    <location>
        <begin position="27"/>
        <end position="330"/>
    </location>
</feature>
<evidence type="ECO:0000259" key="6">
    <source>
        <dbReference type="PROSITE" id="PS50011"/>
    </source>
</evidence>
<dbReference type="InterPro" id="IPR017441">
    <property type="entry name" value="Protein_kinase_ATP_BS"/>
</dbReference>
<evidence type="ECO:0000313" key="8">
    <source>
        <dbReference type="Proteomes" id="UP001589738"/>
    </source>
</evidence>
<evidence type="ECO:0000256" key="1">
    <source>
        <dbReference type="ARBA" id="ARBA00022741"/>
    </source>
</evidence>
<dbReference type="InterPro" id="IPR011009">
    <property type="entry name" value="Kinase-like_dom_sf"/>
</dbReference>
<dbReference type="Gene3D" id="1.10.510.10">
    <property type="entry name" value="Transferase(Phosphotransferase) domain 1"/>
    <property type="match status" value="1"/>
</dbReference>
<evidence type="ECO:0000313" key="7">
    <source>
        <dbReference type="EMBL" id="MFC0473772.1"/>
    </source>
</evidence>
<feature type="binding site" evidence="3">
    <location>
        <position position="54"/>
    </location>
    <ligand>
        <name>ATP</name>
        <dbReference type="ChEBI" id="CHEBI:30616"/>
    </ligand>
</feature>
<feature type="compositionally biased region" description="Polar residues" evidence="4">
    <location>
        <begin position="266"/>
        <end position="283"/>
    </location>
</feature>
<keyword evidence="1 3" id="KW-0547">Nucleotide-binding</keyword>
<dbReference type="SMART" id="SM00220">
    <property type="entry name" value="S_TKc"/>
    <property type="match status" value="1"/>
</dbReference>
<dbReference type="EMBL" id="JBHLUU010000001">
    <property type="protein sequence ID" value="MFC0473772.1"/>
    <property type="molecule type" value="Genomic_DNA"/>
</dbReference>
<evidence type="ECO:0000256" key="2">
    <source>
        <dbReference type="ARBA" id="ARBA00022840"/>
    </source>
</evidence>
<dbReference type="Gene3D" id="3.30.200.20">
    <property type="entry name" value="Phosphorylase Kinase, domain 1"/>
    <property type="match status" value="1"/>
</dbReference>
<sequence length="339" mass="38302">MMNNTLKNLSNITAGIIVEGKWHKNRYVIIKELGYGANGIVYLAQHLNKYVALKLSDNGMSITSEVNVLKSFAKVQGSTLGPSLVDVDDWMRSSGKVSFYAMEYIKGPDFLTFIQQKGAVWIEVLVLQLLSDLHLLHINGWTFGDLKPENLIVTGPPSKIRCIDVGGTTIQGRAIKEFTEFYDRGYWGLGSRKADPAYDLFAVAMIIINTAYPKRFQKTSGGLNQLQMMIRQKPELLKFEQVIIHALQGKYQTAMDMRKAIIDGNHASSQPHTSKTSHVSPQKQRSKPAVHHQRSQVQNQKGQSRQTIVKKKKKRHALETMLIVTTLSFLYFLYIYGQL</sequence>
<keyword evidence="5" id="KW-0812">Transmembrane</keyword>
<dbReference type="RefSeq" id="WP_377057352.1">
    <property type="nucleotide sequence ID" value="NZ_JBHLUU010000001.1"/>
</dbReference>
<dbReference type="Proteomes" id="UP001589738">
    <property type="component" value="Unassembled WGS sequence"/>
</dbReference>
<organism evidence="7 8">
    <name type="scientific">Robertmurraya beringensis</name>
    <dbReference type="NCBI Taxonomy" id="641660"/>
    <lineage>
        <taxon>Bacteria</taxon>
        <taxon>Bacillati</taxon>
        <taxon>Bacillota</taxon>
        <taxon>Bacilli</taxon>
        <taxon>Bacillales</taxon>
        <taxon>Bacillaceae</taxon>
        <taxon>Robertmurraya</taxon>
    </lineage>
</organism>
<feature type="compositionally biased region" description="Polar residues" evidence="4">
    <location>
        <begin position="295"/>
        <end position="307"/>
    </location>
</feature>
<keyword evidence="5" id="KW-1133">Transmembrane helix</keyword>
<keyword evidence="7" id="KW-0808">Transferase</keyword>
<protein>
    <submittedName>
        <fullName evidence="7">Protein kinase family protein</fullName>
    </submittedName>
</protein>
<reference evidence="7 8" key="1">
    <citation type="submission" date="2024-09" db="EMBL/GenBank/DDBJ databases">
        <authorList>
            <person name="Sun Q."/>
            <person name="Mori K."/>
        </authorList>
    </citation>
    <scope>NUCLEOTIDE SEQUENCE [LARGE SCALE GENOMIC DNA]</scope>
    <source>
        <strain evidence="7 8">CGMCC 1.9126</strain>
    </source>
</reference>
<gene>
    <name evidence="7" type="ORF">ACFFHF_00205</name>
</gene>
<feature type="region of interest" description="Disordered" evidence="4">
    <location>
        <begin position="265"/>
        <end position="311"/>
    </location>
</feature>
<evidence type="ECO:0000256" key="5">
    <source>
        <dbReference type="SAM" id="Phobius"/>
    </source>
</evidence>
<evidence type="ECO:0000256" key="4">
    <source>
        <dbReference type="SAM" id="MobiDB-lite"/>
    </source>
</evidence>
<dbReference type="Pfam" id="PF00069">
    <property type="entry name" value="Pkinase"/>
    <property type="match status" value="1"/>
</dbReference>
<comment type="caution">
    <text evidence="7">The sequence shown here is derived from an EMBL/GenBank/DDBJ whole genome shotgun (WGS) entry which is preliminary data.</text>
</comment>
<dbReference type="InterPro" id="IPR000719">
    <property type="entry name" value="Prot_kinase_dom"/>
</dbReference>
<feature type="transmembrane region" description="Helical" evidence="5">
    <location>
        <begin position="317"/>
        <end position="336"/>
    </location>
</feature>
<dbReference type="SUPFAM" id="SSF56112">
    <property type="entry name" value="Protein kinase-like (PK-like)"/>
    <property type="match status" value="1"/>
</dbReference>
<proteinExistence type="predicted"/>
<dbReference type="InterPro" id="IPR050108">
    <property type="entry name" value="CDK"/>
</dbReference>